<gene>
    <name evidence="1" type="ORF">Sjap_023746</name>
</gene>
<sequence>MIHEKFVSSQSSSSMRVLSPFGHSLGQSMSIKLDADNYILWKSLLLPLVTGNNLDGILLGTVPCPDPVDPSTGTPNLQFLEWKSQDQVLLWWILNSLTPDMVRQVVGASATRRMKHRNAIASLCGATAQSEGSACRKNIQTATKGGKTMTEYRKRSKNMPIAWPPPDTDVRVGSSVMCTLLGLDPVFALTTVIERDASLHRRDMHASINFEAKLQQIQEVQSTSWHT</sequence>
<reference evidence="1 2" key="1">
    <citation type="submission" date="2024-01" db="EMBL/GenBank/DDBJ databases">
        <title>Genome assemblies of Stephania.</title>
        <authorList>
            <person name="Yang L."/>
        </authorList>
    </citation>
    <scope>NUCLEOTIDE SEQUENCE [LARGE SCALE GENOMIC DNA]</scope>
    <source>
        <strain evidence="1">QJT</strain>
        <tissue evidence="1">Leaf</tissue>
    </source>
</reference>
<protein>
    <recommendedName>
        <fullName evidence="3">Retrotransposon Copia-like N-terminal domain-containing protein</fullName>
    </recommendedName>
</protein>
<evidence type="ECO:0008006" key="3">
    <source>
        <dbReference type="Google" id="ProtNLM"/>
    </source>
</evidence>
<dbReference type="Proteomes" id="UP001417504">
    <property type="component" value="Unassembled WGS sequence"/>
</dbReference>
<name>A0AAP0HKT1_9MAGN</name>
<dbReference type="AlphaFoldDB" id="A0AAP0HKT1"/>
<dbReference type="PANTHER" id="PTHR47481">
    <property type="match status" value="1"/>
</dbReference>
<dbReference type="PANTHER" id="PTHR47481:SF31">
    <property type="entry name" value="OS01G0873500 PROTEIN"/>
    <property type="match status" value="1"/>
</dbReference>
<evidence type="ECO:0000313" key="2">
    <source>
        <dbReference type="Proteomes" id="UP001417504"/>
    </source>
</evidence>
<proteinExistence type="predicted"/>
<evidence type="ECO:0000313" key="1">
    <source>
        <dbReference type="EMBL" id="KAK9090569.1"/>
    </source>
</evidence>
<accession>A0AAP0HKT1</accession>
<organism evidence="1 2">
    <name type="scientific">Stephania japonica</name>
    <dbReference type="NCBI Taxonomy" id="461633"/>
    <lineage>
        <taxon>Eukaryota</taxon>
        <taxon>Viridiplantae</taxon>
        <taxon>Streptophyta</taxon>
        <taxon>Embryophyta</taxon>
        <taxon>Tracheophyta</taxon>
        <taxon>Spermatophyta</taxon>
        <taxon>Magnoliopsida</taxon>
        <taxon>Ranunculales</taxon>
        <taxon>Menispermaceae</taxon>
        <taxon>Menispermoideae</taxon>
        <taxon>Cissampelideae</taxon>
        <taxon>Stephania</taxon>
    </lineage>
</organism>
<dbReference type="EMBL" id="JBBNAE010000010">
    <property type="protein sequence ID" value="KAK9090569.1"/>
    <property type="molecule type" value="Genomic_DNA"/>
</dbReference>
<comment type="caution">
    <text evidence="1">The sequence shown here is derived from an EMBL/GenBank/DDBJ whole genome shotgun (WGS) entry which is preliminary data.</text>
</comment>
<keyword evidence="2" id="KW-1185">Reference proteome</keyword>